<feature type="compositionally biased region" description="Polar residues" evidence="1">
    <location>
        <begin position="988"/>
        <end position="1001"/>
    </location>
</feature>
<keyword evidence="5" id="KW-1185">Reference proteome</keyword>
<comment type="caution">
    <text evidence="4">The sequence shown here is derived from an EMBL/GenBank/DDBJ whole genome shotgun (WGS) entry which is preliminary data.</text>
</comment>
<reference evidence="4 5" key="1">
    <citation type="submission" date="2019-12" db="EMBL/GenBank/DDBJ databases">
        <authorList>
            <person name="Alioto T."/>
            <person name="Alioto T."/>
            <person name="Gomez Garrido J."/>
        </authorList>
    </citation>
    <scope>NUCLEOTIDE SEQUENCE [LARGE SCALE GENOMIC DNA]</scope>
</reference>
<protein>
    <submittedName>
        <fullName evidence="4">Uncharacterized protein LOC111368103 isoform X2</fullName>
    </submittedName>
</protein>
<accession>A0A8S0URT8</accession>
<feature type="transmembrane region" description="Helical" evidence="2">
    <location>
        <begin position="694"/>
        <end position="724"/>
    </location>
</feature>
<feature type="transmembrane region" description="Helical" evidence="2">
    <location>
        <begin position="627"/>
        <end position="648"/>
    </location>
</feature>
<dbReference type="Gramene" id="OE9A093709T2">
    <property type="protein sequence ID" value="OE9A093709C2"/>
    <property type="gene ID" value="OE9A093709"/>
</dbReference>
<feature type="transmembrane region" description="Helical" evidence="2">
    <location>
        <begin position="883"/>
        <end position="903"/>
    </location>
</feature>
<gene>
    <name evidence="4" type="ORF">OLEA9_A093709</name>
</gene>
<keyword evidence="3" id="KW-0732">Signal</keyword>
<dbReference type="EMBL" id="CACTIH010009055">
    <property type="protein sequence ID" value="CAA3021455.1"/>
    <property type="molecule type" value="Genomic_DNA"/>
</dbReference>
<evidence type="ECO:0000313" key="4">
    <source>
        <dbReference type="EMBL" id="CAA3021455.1"/>
    </source>
</evidence>
<dbReference type="OrthoDB" id="617191at2759"/>
<feature type="compositionally biased region" description="Low complexity" evidence="1">
    <location>
        <begin position="1036"/>
        <end position="1057"/>
    </location>
</feature>
<feature type="transmembrane region" description="Helical" evidence="2">
    <location>
        <begin position="915"/>
        <end position="939"/>
    </location>
</feature>
<evidence type="ECO:0000313" key="5">
    <source>
        <dbReference type="Proteomes" id="UP000594638"/>
    </source>
</evidence>
<feature type="chain" id="PRO_5035725761" evidence="3">
    <location>
        <begin position="26"/>
        <end position="1076"/>
    </location>
</feature>
<feature type="signal peptide" evidence="3">
    <location>
        <begin position="1"/>
        <end position="25"/>
    </location>
</feature>
<feature type="region of interest" description="Disordered" evidence="1">
    <location>
        <begin position="984"/>
        <end position="1008"/>
    </location>
</feature>
<dbReference type="AlphaFoldDB" id="A0A8S0URT8"/>
<keyword evidence="2" id="KW-0812">Transmembrane</keyword>
<feature type="transmembrane region" description="Helical" evidence="2">
    <location>
        <begin position="852"/>
        <end position="871"/>
    </location>
</feature>
<evidence type="ECO:0000256" key="1">
    <source>
        <dbReference type="SAM" id="MobiDB-lite"/>
    </source>
</evidence>
<proteinExistence type="predicted"/>
<dbReference type="Proteomes" id="UP000594638">
    <property type="component" value="Unassembled WGS sequence"/>
</dbReference>
<evidence type="ECO:0000256" key="3">
    <source>
        <dbReference type="SAM" id="SignalP"/>
    </source>
</evidence>
<evidence type="ECO:0000256" key="2">
    <source>
        <dbReference type="SAM" id="Phobius"/>
    </source>
</evidence>
<feature type="region of interest" description="Disordered" evidence="1">
    <location>
        <begin position="1021"/>
        <end position="1062"/>
    </location>
</feature>
<organism evidence="4 5">
    <name type="scientific">Olea europaea subsp. europaea</name>
    <dbReference type="NCBI Taxonomy" id="158383"/>
    <lineage>
        <taxon>Eukaryota</taxon>
        <taxon>Viridiplantae</taxon>
        <taxon>Streptophyta</taxon>
        <taxon>Embryophyta</taxon>
        <taxon>Tracheophyta</taxon>
        <taxon>Spermatophyta</taxon>
        <taxon>Magnoliopsida</taxon>
        <taxon>eudicotyledons</taxon>
        <taxon>Gunneridae</taxon>
        <taxon>Pentapetalae</taxon>
        <taxon>asterids</taxon>
        <taxon>lamiids</taxon>
        <taxon>Lamiales</taxon>
        <taxon>Oleaceae</taxon>
        <taxon>Oleeae</taxon>
        <taxon>Olea</taxon>
    </lineage>
</organism>
<feature type="transmembrane region" description="Helical" evidence="2">
    <location>
        <begin position="668"/>
        <end position="688"/>
    </location>
</feature>
<sequence>MALKNFTFLILHCWVFLGSSLRAQSDNGSELAIKLLSIPPAFSNRNSAKFSFKVFVDSNGNICVDCPTNCKLDNSISSACKGGKISYTRLVDGYHSFEVCANGSTGVACASYNWTIDTVRPTAYINTESTFTNASRISVNISFSEPCAGGGGFTCSVNSCNLLVYGAGQIVPNTLNVVQPNREFSVVVSLSSNVQYGHVILVMDKNFCTDSAGNKFTRTDNSSLFIHFDRRRVFANLRTHISERLLQIDNQTRTVLASNRNKKLKIYLYFTEPVANSSAEILNSIRTNQGSLVPINGSSLGERRFGYQLKDLPEMAVVTVSLDSYLVKSRQGTPISPVLPVTFLYDSQRPAVRLSTTSNIRTKEKSILIMIKFMKPVFEFNSSHISISGGYLFSFDQMSRTAYAVHVRPVNKVVSVSVPENITADVCGNRNKASNTLQVRHYSVPVVSLMLSSIATAAFAVTSLVAGFLTVSTASQLSIGSFSRPNSFLTSDPTRNLFRIACHIQIFALSGWLAVPLPVEYYELTRGLQWSIPYFNLPWETGNARPVMVGSTSPWSPRPYSSKVYKSIGLEGVQPEAANDSDATAYGLPLTPMEYRTYFESQNFKPEAEYILDPQYSHGWRDFSRSMFWLAVICGSLILLHALVLFILKFRNRSVRKSSYGALIFPRFEIFLLILALPCLCEASTALVKGGTSSGIIVGVLLLGLASFLLLVLFLFLTIGITFGKLLQYKEVHKEGQEFHWYGELIRATLGPGKRGQWTWKNQSSSKYLNIFGPLFEDLRGPPKYMLSQITIGNLKKPSNRIIASDDETEDAEAPFIQKVFGILRIYYTLLEVVKRVALGVMAGAYSKKWSYRTPTITLLCITSFQLFFMVLKKPFIKKKVQLVEIISVASEVALFTFCIVLLEKDFSIEDERQIGISLVSIFMFSFLVEMVNEWYALYRQTKLLDSTNSSFLHGLRIASLGFLSLFCPQNFIKNSRLELNNPRETVDTTSSTDRNLNTGSGSSGDKPWVRHIRELAKASFSKEGSKDNPNDPSTSKNKWSGFWKKSGSSSASTSADFKAKPKGLYSELEAIFSSK</sequence>
<keyword evidence="2" id="KW-1133">Transmembrane helix</keyword>
<keyword evidence="2" id="KW-0472">Membrane</keyword>
<dbReference type="PANTHER" id="PTHR34677:SF1">
    <property type="entry name" value="TRANSMEMBRANE PROTEIN"/>
    <property type="match status" value="1"/>
</dbReference>
<name>A0A8S0URT8_OLEEU</name>
<dbReference type="PANTHER" id="PTHR34677">
    <property type="match status" value="1"/>
</dbReference>